<feature type="binding site" evidence="12">
    <location>
        <position position="96"/>
    </location>
    <ligand>
        <name>[4Fe-4S] cluster</name>
        <dbReference type="ChEBI" id="CHEBI:49883"/>
        <label>1</label>
    </ligand>
</feature>
<evidence type="ECO:0000256" key="9">
    <source>
        <dbReference type="ARBA" id="ARBA00023027"/>
    </source>
</evidence>
<dbReference type="EMBL" id="REFO01000017">
    <property type="protein sequence ID" value="RMA92506.1"/>
    <property type="molecule type" value="Genomic_DNA"/>
</dbReference>
<keyword evidence="15" id="KW-1185">Reference proteome</keyword>
<accession>A0A3M0B796</accession>
<evidence type="ECO:0000256" key="11">
    <source>
        <dbReference type="ARBA" id="ARBA00023136"/>
    </source>
</evidence>
<feature type="binding site" evidence="12">
    <location>
        <position position="146"/>
    </location>
    <ligand>
        <name>[4Fe-4S] cluster</name>
        <dbReference type="ChEBI" id="CHEBI:49883"/>
        <label>2</label>
    </ligand>
</feature>
<evidence type="ECO:0000256" key="6">
    <source>
        <dbReference type="ARBA" id="ARBA00022967"/>
    </source>
</evidence>
<gene>
    <name evidence="12" type="primary">nuoI</name>
    <name evidence="14" type="ORF">CLV39_1662</name>
</gene>
<dbReference type="RefSeq" id="WP_121923754.1">
    <property type="nucleotide sequence ID" value="NZ_REFO01000017.1"/>
</dbReference>
<keyword evidence="8 12" id="KW-0411">Iron-sulfur</keyword>
<dbReference type="AlphaFoldDB" id="A0A3M0B796"/>
<keyword evidence="9 12" id="KW-0520">NAD</keyword>
<dbReference type="PROSITE" id="PS00198">
    <property type="entry name" value="4FE4S_FER_1"/>
    <property type="match status" value="1"/>
</dbReference>
<keyword evidence="10 12" id="KW-0830">Ubiquinone</keyword>
<dbReference type="EC" id="7.1.1.-" evidence="12"/>
<evidence type="ECO:0000256" key="10">
    <source>
        <dbReference type="ARBA" id="ARBA00023075"/>
    </source>
</evidence>
<dbReference type="PANTHER" id="PTHR10849">
    <property type="entry name" value="NADH DEHYDROGENASE UBIQUINONE IRON-SULFUR PROTEIN 8, MITOCHONDRIAL"/>
    <property type="match status" value="1"/>
</dbReference>
<feature type="domain" description="4Fe-4S ferredoxin-type" evidence="13">
    <location>
        <begin position="84"/>
        <end position="114"/>
    </location>
</feature>
<dbReference type="InterPro" id="IPR010226">
    <property type="entry name" value="NADH_quinone_OxRdtase_chainI"/>
</dbReference>
<evidence type="ECO:0000259" key="13">
    <source>
        <dbReference type="PROSITE" id="PS51379"/>
    </source>
</evidence>
<dbReference type="GO" id="GO:0050136">
    <property type="term" value="F:NADH dehydrogenase (quinone) (non-electrogenic) activity"/>
    <property type="evidence" value="ECO:0007669"/>
    <property type="project" value="UniProtKB-UniRule"/>
</dbReference>
<dbReference type="PANTHER" id="PTHR10849:SF24">
    <property type="entry name" value="NADH-QUINONE OXIDOREDUCTASE SUBUNIT I 2"/>
    <property type="match status" value="1"/>
</dbReference>
<comment type="catalytic activity">
    <reaction evidence="12">
        <text>a quinone + NADH + 5 H(+)(in) = a quinol + NAD(+) + 4 H(+)(out)</text>
        <dbReference type="Rhea" id="RHEA:57888"/>
        <dbReference type="ChEBI" id="CHEBI:15378"/>
        <dbReference type="ChEBI" id="CHEBI:24646"/>
        <dbReference type="ChEBI" id="CHEBI:57540"/>
        <dbReference type="ChEBI" id="CHEBI:57945"/>
        <dbReference type="ChEBI" id="CHEBI:132124"/>
    </reaction>
</comment>
<dbReference type="InterPro" id="IPR017900">
    <property type="entry name" value="4Fe4S_Fe_S_CS"/>
</dbReference>
<dbReference type="Proteomes" id="UP000280842">
    <property type="component" value="Unassembled WGS sequence"/>
</dbReference>
<evidence type="ECO:0000256" key="7">
    <source>
        <dbReference type="ARBA" id="ARBA00023004"/>
    </source>
</evidence>
<dbReference type="InterPro" id="IPR017896">
    <property type="entry name" value="4Fe4S_Fe-S-bd"/>
</dbReference>
<dbReference type="GO" id="GO:0005506">
    <property type="term" value="F:iron ion binding"/>
    <property type="evidence" value="ECO:0007669"/>
    <property type="project" value="UniProtKB-UniRule"/>
</dbReference>
<organism evidence="14 15">
    <name type="scientific">Hydrogenothermus marinus</name>
    <dbReference type="NCBI Taxonomy" id="133270"/>
    <lineage>
        <taxon>Bacteria</taxon>
        <taxon>Pseudomonadati</taxon>
        <taxon>Aquificota</taxon>
        <taxon>Aquificia</taxon>
        <taxon>Aquificales</taxon>
        <taxon>Hydrogenothermaceae</taxon>
        <taxon>Hydrogenothermus</taxon>
    </lineage>
</organism>
<sequence length="240" mass="27762">MGIKKVGLNRNIKPQSLVEKLFFLDFMKGLKTTIKHLFRKTITVDFPYEVTTPTIRFRGVHGLRNVDGTESEDFNSWVKKLKIKPPEVGETRCIACKFCQAACPVPELFTIKAKKLDVPEDHPHHGLKVLDVFDMDLSKCMFCGLCTQACPTDCIIHTDVYDLSSYTRKSWVLNKEELSRIADDFIARRGKEKFDEKSNWRDDQKVWPEYDTPRAKAWDGWIPSYQSNYNSSNIKTEVSE</sequence>
<keyword evidence="4 12" id="KW-0479">Metal-binding</keyword>
<feature type="binding site" evidence="12">
    <location>
        <position position="99"/>
    </location>
    <ligand>
        <name>[4Fe-4S] cluster</name>
        <dbReference type="ChEBI" id="CHEBI:49883"/>
        <label>1</label>
    </ligand>
</feature>
<evidence type="ECO:0000256" key="1">
    <source>
        <dbReference type="ARBA" id="ARBA00022475"/>
    </source>
</evidence>
<keyword evidence="5" id="KW-0677">Repeat</keyword>
<dbReference type="Gene3D" id="3.30.70.3270">
    <property type="match status" value="1"/>
</dbReference>
<evidence type="ECO:0000256" key="5">
    <source>
        <dbReference type="ARBA" id="ARBA00022737"/>
    </source>
</evidence>
<comment type="function">
    <text evidence="12">NDH-1 shuttles electrons from NADH, via FMN and iron-sulfur (Fe-S) centers, to quinones in the respiratory chain. The immediate electron acceptor for the enzyme in this species is believed to be ubiquinone. Couples the redox reaction to proton translocation (for every two electrons transferred, four hydrogen ions are translocated across the cytoplasmic membrane), and thus conserves the redox energy in a proton gradient.</text>
</comment>
<keyword evidence="1 12" id="KW-1003">Cell membrane</keyword>
<evidence type="ECO:0000256" key="8">
    <source>
        <dbReference type="ARBA" id="ARBA00023014"/>
    </source>
</evidence>
<dbReference type="HAMAP" id="MF_01351">
    <property type="entry name" value="NDH1_NuoI"/>
    <property type="match status" value="1"/>
</dbReference>
<feature type="binding site" evidence="12">
    <location>
        <position position="93"/>
    </location>
    <ligand>
        <name>[4Fe-4S] cluster</name>
        <dbReference type="ChEBI" id="CHEBI:49883"/>
        <label>1</label>
    </ligand>
</feature>
<dbReference type="SUPFAM" id="SSF54862">
    <property type="entry name" value="4Fe-4S ferredoxins"/>
    <property type="match status" value="1"/>
</dbReference>
<keyword evidence="2 12" id="KW-0004">4Fe-4S</keyword>
<dbReference type="GO" id="GO:0051539">
    <property type="term" value="F:4 iron, 4 sulfur cluster binding"/>
    <property type="evidence" value="ECO:0007669"/>
    <property type="project" value="UniProtKB-KW"/>
</dbReference>
<dbReference type="GO" id="GO:0048038">
    <property type="term" value="F:quinone binding"/>
    <property type="evidence" value="ECO:0007669"/>
    <property type="project" value="UniProtKB-KW"/>
</dbReference>
<dbReference type="OrthoDB" id="9798098at2"/>
<proteinExistence type="inferred from homology"/>
<feature type="binding site" evidence="12">
    <location>
        <position position="103"/>
    </location>
    <ligand>
        <name>[4Fe-4S] cluster</name>
        <dbReference type="ChEBI" id="CHEBI:49883"/>
        <label>2</label>
    </ligand>
</feature>
<comment type="cofactor">
    <cofactor evidence="12">
        <name>[4Fe-4S] cluster</name>
        <dbReference type="ChEBI" id="CHEBI:49883"/>
    </cofactor>
    <text evidence="12">Binds 2 [4Fe-4S] clusters per subunit.</text>
</comment>
<dbReference type="PROSITE" id="PS51379">
    <property type="entry name" value="4FE4S_FER_2"/>
    <property type="match status" value="2"/>
</dbReference>
<reference evidence="14 15" key="1">
    <citation type="submission" date="2018-10" db="EMBL/GenBank/DDBJ databases">
        <title>Genomic Encyclopedia of Archaeal and Bacterial Type Strains, Phase II (KMG-II): from individual species to whole genera.</title>
        <authorList>
            <person name="Goeker M."/>
        </authorList>
    </citation>
    <scope>NUCLEOTIDE SEQUENCE [LARGE SCALE GENOMIC DNA]</scope>
    <source>
        <strain evidence="14 15">VM1</strain>
    </source>
</reference>
<feature type="binding site" evidence="12">
    <location>
        <position position="140"/>
    </location>
    <ligand>
        <name>[4Fe-4S] cluster</name>
        <dbReference type="ChEBI" id="CHEBI:49883"/>
        <label>2</label>
    </ligand>
</feature>
<feature type="domain" description="4Fe-4S ferredoxin-type" evidence="13">
    <location>
        <begin position="131"/>
        <end position="160"/>
    </location>
</feature>
<evidence type="ECO:0000256" key="3">
    <source>
        <dbReference type="ARBA" id="ARBA00022719"/>
    </source>
</evidence>
<comment type="caution">
    <text evidence="14">The sequence shown here is derived from an EMBL/GenBank/DDBJ whole genome shotgun (WGS) entry which is preliminary data.</text>
</comment>
<evidence type="ECO:0000313" key="15">
    <source>
        <dbReference type="Proteomes" id="UP000280842"/>
    </source>
</evidence>
<keyword evidence="11 12" id="KW-0472">Membrane</keyword>
<protein>
    <recommendedName>
        <fullName evidence="12">NADH-quinone oxidoreductase subunit I</fullName>
        <ecNumber evidence="12">7.1.1.-</ecNumber>
    </recommendedName>
    <alternativeName>
        <fullName evidence="12">NADH dehydrogenase I subunit I</fullName>
    </alternativeName>
    <alternativeName>
        <fullName evidence="12">NDH-1 subunit I</fullName>
    </alternativeName>
</protein>
<comment type="similarity">
    <text evidence="12">Belongs to the complex I 23 kDa subunit family.</text>
</comment>
<evidence type="ECO:0000256" key="4">
    <source>
        <dbReference type="ARBA" id="ARBA00022723"/>
    </source>
</evidence>
<keyword evidence="3 12" id="KW-0874">Quinone</keyword>
<name>A0A3M0B796_9AQUI</name>
<keyword evidence="7 12" id="KW-0408">Iron</keyword>
<evidence type="ECO:0000256" key="2">
    <source>
        <dbReference type="ARBA" id="ARBA00022485"/>
    </source>
</evidence>
<feature type="binding site" evidence="12">
    <location>
        <position position="150"/>
    </location>
    <ligand>
        <name>[4Fe-4S] cluster</name>
        <dbReference type="ChEBI" id="CHEBI:49883"/>
        <label>1</label>
    </ligand>
</feature>
<comment type="subcellular location">
    <subcellularLocation>
        <location evidence="12">Cell membrane</location>
        <topology evidence="12">Peripheral membrane protein</topology>
    </subcellularLocation>
</comment>
<comment type="subunit">
    <text evidence="12">NDH-1 is composed of 14 different subunits. Subunits NuoA, H, J, K, L, M, N constitute the membrane sector of the complex.</text>
</comment>
<evidence type="ECO:0000313" key="14">
    <source>
        <dbReference type="EMBL" id="RMA92506.1"/>
    </source>
</evidence>
<dbReference type="GO" id="GO:0005886">
    <property type="term" value="C:plasma membrane"/>
    <property type="evidence" value="ECO:0007669"/>
    <property type="project" value="UniProtKB-SubCell"/>
</dbReference>
<keyword evidence="6 12" id="KW-1278">Translocase</keyword>
<dbReference type="Pfam" id="PF12838">
    <property type="entry name" value="Fer4_7"/>
    <property type="match status" value="1"/>
</dbReference>
<evidence type="ECO:0000256" key="12">
    <source>
        <dbReference type="HAMAP-Rule" id="MF_01351"/>
    </source>
</evidence>
<feature type="binding site" evidence="12">
    <location>
        <position position="143"/>
    </location>
    <ligand>
        <name>[4Fe-4S] cluster</name>
        <dbReference type="ChEBI" id="CHEBI:49883"/>
        <label>2</label>
    </ligand>
</feature>